<accession>A0A1Y2ED46</accession>
<dbReference type="RefSeq" id="XP_040719432.1">
    <property type="nucleotide sequence ID" value="XM_040865702.1"/>
</dbReference>
<comment type="caution">
    <text evidence="1">The sequence shown here is derived from an EMBL/GenBank/DDBJ whole genome shotgun (WGS) entry which is preliminary data.</text>
</comment>
<evidence type="ECO:0000313" key="2">
    <source>
        <dbReference type="Proteomes" id="UP000193689"/>
    </source>
</evidence>
<name>A0A1Y2ED46_9PEZI</name>
<reference evidence="1 2" key="1">
    <citation type="submission" date="2016-07" db="EMBL/GenBank/DDBJ databases">
        <title>Pervasive Adenine N6-methylation of Active Genes in Fungi.</title>
        <authorList>
            <consortium name="DOE Joint Genome Institute"/>
            <person name="Mondo S.J."/>
            <person name="Dannebaum R.O."/>
            <person name="Kuo R.C."/>
            <person name="Labutti K."/>
            <person name="Haridas S."/>
            <person name="Kuo A."/>
            <person name="Salamov A."/>
            <person name="Ahrendt S.R."/>
            <person name="Lipzen A."/>
            <person name="Sullivan W."/>
            <person name="Andreopoulos W.B."/>
            <person name="Clum A."/>
            <person name="Lindquist E."/>
            <person name="Daum C."/>
            <person name="Ramamoorthy G.K."/>
            <person name="Gryganskyi A."/>
            <person name="Culley D."/>
            <person name="Magnuson J.K."/>
            <person name="James T.Y."/>
            <person name="O'Malley M.A."/>
            <person name="Stajich J.E."/>
            <person name="Spatafora J.W."/>
            <person name="Visel A."/>
            <person name="Grigoriev I.V."/>
        </authorList>
    </citation>
    <scope>NUCLEOTIDE SEQUENCE [LARGE SCALE GENOMIC DNA]</scope>
    <source>
        <strain evidence="1 2">CBS 129021</strain>
    </source>
</reference>
<dbReference type="GeneID" id="63781914"/>
<proteinExistence type="predicted"/>
<organism evidence="1 2">
    <name type="scientific">Pseudomassariella vexata</name>
    <dbReference type="NCBI Taxonomy" id="1141098"/>
    <lineage>
        <taxon>Eukaryota</taxon>
        <taxon>Fungi</taxon>
        <taxon>Dikarya</taxon>
        <taxon>Ascomycota</taxon>
        <taxon>Pezizomycotina</taxon>
        <taxon>Sordariomycetes</taxon>
        <taxon>Xylariomycetidae</taxon>
        <taxon>Amphisphaeriales</taxon>
        <taxon>Pseudomassariaceae</taxon>
        <taxon>Pseudomassariella</taxon>
    </lineage>
</organism>
<dbReference type="InParanoid" id="A0A1Y2ED46"/>
<dbReference type="AlphaFoldDB" id="A0A1Y2ED46"/>
<evidence type="ECO:0000313" key="1">
    <source>
        <dbReference type="EMBL" id="ORY69482.1"/>
    </source>
</evidence>
<sequence length="187" mass="21003">MAMDVCFRTNNILTAALRSYQVLGQDPFALESQGYFNFIAATDTSCCAKTEQGLSTITRSENPRGLLCAHLSRAAPNPIDLGRQDYSTLVAKVAWPCGQERCDSLPRDIQHTGKYREAARHGSTQRQECKYTELSFAEYLRPWQNFTATLDGLGQKLRKLSYALLCASWRAHGHPVEVTWCPSLNHM</sequence>
<dbReference type="EMBL" id="MCFJ01000002">
    <property type="protein sequence ID" value="ORY69482.1"/>
    <property type="molecule type" value="Genomic_DNA"/>
</dbReference>
<dbReference type="Proteomes" id="UP000193689">
    <property type="component" value="Unassembled WGS sequence"/>
</dbReference>
<keyword evidence="2" id="KW-1185">Reference proteome</keyword>
<gene>
    <name evidence="1" type="ORF">BCR38DRAFT_86354</name>
</gene>
<protein>
    <submittedName>
        <fullName evidence="1">Uncharacterized protein</fullName>
    </submittedName>
</protein>